<evidence type="ECO:0000256" key="2">
    <source>
        <dbReference type="ARBA" id="ARBA00022857"/>
    </source>
</evidence>
<dbReference type="InterPro" id="IPR002347">
    <property type="entry name" value="SDR_fam"/>
</dbReference>
<organism evidence="5 6">
    <name type="scientific">Venturia effusa</name>
    <dbReference type="NCBI Taxonomy" id="50376"/>
    <lineage>
        <taxon>Eukaryota</taxon>
        <taxon>Fungi</taxon>
        <taxon>Dikarya</taxon>
        <taxon>Ascomycota</taxon>
        <taxon>Pezizomycotina</taxon>
        <taxon>Dothideomycetes</taxon>
        <taxon>Pleosporomycetidae</taxon>
        <taxon>Venturiales</taxon>
        <taxon>Venturiaceae</taxon>
        <taxon>Venturia</taxon>
    </lineage>
</organism>
<dbReference type="EMBL" id="CP042188">
    <property type="protein sequence ID" value="QDS70188.1"/>
    <property type="molecule type" value="Genomic_DNA"/>
</dbReference>
<dbReference type="InterPro" id="IPR020904">
    <property type="entry name" value="Sc_DH/Rdtase_CS"/>
</dbReference>
<keyword evidence="2" id="KW-0521">NADP</keyword>
<dbReference type="PANTHER" id="PTHR44229">
    <property type="entry name" value="15-HYDROXYPROSTAGLANDIN DEHYDROGENASE [NAD(+)]"/>
    <property type="match status" value="1"/>
</dbReference>
<proteinExistence type="inferred from homology"/>
<evidence type="ECO:0000313" key="6">
    <source>
        <dbReference type="Proteomes" id="UP000316270"/>
    </source>
</evidence>
<evidence type="ECO:0000256" key="4">
    <source>
        <dbReference type="RuleBase" id="RU000363"/>
    </source>
</evidence>
<protein>
    <recommendedName>
        <fullName evidence="7">NAD(P)-binding protein</fullName>
    </recommendedName>
</protein>
<dbReference type="PANTHER" id="PTHR44229:SF4">
    <property type="entry name" value="15-HYDROXYPROSTAGLANDIN DEHYDROGENASE [NAD(+)]"/>
    <property type="match status" value="1"/>
</dbReference>
<dbReference type="SUPFAM" id="SSF51735">
    <property type="entry name" value="NAD(P)-binding Rossmann-fold domains"/>
    <property type="match status" value="1"/>
</dbReference>
<dbReference type="Pfam" id="PF00106">
    <property type="entry name" value="adh_short"/>
    <property type="match status" value="1"/>
</dbReference>
<dbReference type="GO" id="GO:0016616">
    <property type="term" value="F:oxidoreductase activity, acting on the CH-OH group of donors, NAD or NADP as acceptor"/>
    <property type="evidence" value="ECO:0007669"/>
    <property type="project" value="TreeGrafter"/>
</dbReference>
<name>A0A517L3I1_9PEZI</name>
<evidence type="ECO:0000256" key="1">
    <source>
        <dbReference type="ARBA" id="ARBA00006484"/>
    </source>
</evidence>
<evidence type="ECO:0000313" key="5">
    <source>
        <dbReference type="EMBL" id="QDS70188.1"/>
    </source>
</evidence>
<evidence type="ECO:0008006" key="7">
    <source>
        <dbReference type="Google" id="ProtNLM"/>
    </source>
</evidence>
<evidence type="ECO:0000256" key="3">
    <source>
        <dbReference type="ARBA" id="ARBA00023002"/>
    </source>
</evidence>
<dbReference type="Proteomes" id="UP000316270">
    <property type="component" value="Chromosome 4"/>
</dbReference>
<dbReference type="AlphaFoldDB" id="A0A517L3I1"/>
<dbReference type="GO" id="GO:0005737">
    <property type="term" value="C:cytoplasm"/>
    <property type="evidence" value="ECO:0007669"/>
    <property type="project" value="TreeGrafter"/>
</dbReference>
<comment type="similarity">
    <text evidence="1 4">Belongs to the short-chain dehydrogenases/reductases (SDR) family.</text>
</comment>
<dbReference type="Gene3D" id="3.40.50.720">
    <property type="entry name" value="NAD(P)-binding Rossmann-like Domain"/>
    <property type="match status" value="1"/>
</dbReference>
<keyword evidence="3" id="KW-0560">Oxidoreductase</keyword>
<dbReference type="PRINTS" id="PR00081">
    <property type="entry name" value="GDHRDH"/>
</dbReference>
<dbReference type="OrthoDB" id="37659at2759"/>
<reference evidence="5 6" key="1">
    <citation type="submission" date="2019-07" db="EMBL/GenBank/DDBJ databases">
        <title>Finished genome of Venturia effusa.</title>
        <authorList>
            <person name="Young C.A."/>
            <person name="Cox M.P."/>
            <person name="Ganley A.R.D."/>
            <person name="David W.J."/>
        </authorList>
    </citation>
    <scope>NUCLEOTIDE SEQUENCE [LARGE SCALE GENOMIC DNA]</scope>
    <source>
        <strain evidence="6">albino</strain>
    </source>
</reference>
<keyword evidence="6" id="KW-1185">Reference proteome</keyword>
<accession>A0A517L3I1</accession>
<dbReference type="PRINTS" id="PR00080">
    <property type="entry name" value="SDRFAMILY"/>
</dbReference>
<dbReference type="InterPro" id="IPR036291">
    <property type="entry name" value="NAD(P)-bd_dom_sf"/>
</dbReference>
<gene>
    <name evidence="5" type="ORF">FKW77_006455</name>
</gene>
<dbReference type="PROSITE" id="PS00061">
    <property type="entry name" value="ADH_SHORT"/>
    <property type="match status" value="1"/>
</dbReference>
<dbReference type="STRING" id="50376.A0A517L3I1"/>
<sequence length="288" mass="31684">MPIAIITGGVSGMGLAVAEALSARGDWVLHLIDVNSERGLAVEKSVRGAQFHKADITSYASLASVFESVHRKEGRLDFVFANAGIVERWNFYQKHEGEGPPPEPDQLSIDIDLKSVVSTTYLAQHYFRLSKKSYGTGKQALVMTSSCGGLYPSPFCPMYTAAKHGVVGLTRAVAKHFYFKDKIRVSCICPGTVRTNLLDEAGWSQFPDTYFTKVEKIVEVVLMLVDGGKMEDSKGVVKNEGQDWSLTVEVNGTNHYFREQPGWCDKNMEELMVATDVPDTGANKVFSS</sequence>